<feature type="transmembrane region" description="Helical" evidence="6">
    <location>
        <begin position="282"/>
        <end position="300"/>
    </location>
</feature>
<dbReference type="SUPFAM" id="SSF103473">
    <property type="entry name" value="MFS general substrate transporter"/>
    <property type="match status" value="1"/>
</dbReference>
<proteinExistence type="predicted"/>
<dbReference type="CDD" id="cd06173">
    <property type="entry name" value="MFS_MefA_like"/>
    <property type="match status" value="1"/>
</dbReference>
<comment type="subcellular location">
    <subcellularLocation>
        <location evidence="1">Cell membrane</location>
        <topology evidence="1">Multi-pass membrane protein</topology>
    </subcellularLocation>
</comment>
<keyword evidence="4 6" id="KW-1133">Transmembrane helix</keyword>
<dbReference type="EMBL" id="BMQJ01000016">
    <property type="protein sequence ID" value="GGQ19028.1"/>
    <property type="molecule type" value="Genomic_DNA"/>
</dbReference>
<dbReference type="InterPro" id="IPR011701">
    <property type="entry name" value="MFS"/>
</dbReference>
<evidence type="ECO:0000256" key="3">
    <source>
        <dbReference type="ARBA" id="ARBA00022692"/>
    </source>
</evidence>
<comment type="caution">
    <text evidence="7">The sequence shown here is derived from an EMBL/GenBank/DDBJ whole genome shotgun (WGS) entry which is preliminary data.</text>
</comment>
<keyword evidence="2" id="KW-1003">Cell membrane</keyword>
<feature type="transmembrane region" description="Helical" evidence="6">
    <location>
        <begin position="371"/>
        <end position="391"/>
    </location>
</feature>
<feature type="transmembrane region" description="Helical" evidence="6">
    <location>
        <begin position="47"/>
        <end position="65"/>
    </location>
</feature>
<evidence type="ECO:0000256" key="6">
    <source>
        <dbReference type="SAM" id="Phobius"/>
    </source>
</evidence>
<evidence type="ECO:0000256" key="2">
    <source>
        <dbReference type="ARBA" id="ARBA00022475"/>
    </source>
</evidence>
<gene>
    <name evidence="7" type="ORF">GCM10010140_56640</name>
</gene>
<feature type="transmembrane region" description="Helical" evidence="6">
    <location>
        <begin position="162"/>
        <end position="182"/>
    </location>
</feature>
<feature type="transmembrane region" description="Helical" evidence="6">
    <location>
        <begin position="90"/>
        <end position="116"/>
    </location>
</feature>
<protein>
    <submittedName>
        <fullName evidence="7">MFS transporter</fullName>
    </submittedName>
</protein>
<dbReference type="InterPro" id="IPR036259">
    <property type="entry name" value="MFS_trans_sf"/>
</dbReference>
<evidence type="ECO:0000313" key="8">
    <source>
        <dbReference type="Proteomes" id="UP000611554"/>
    </source>
</evidence>
<evidence type="ECO:0000256" key="1">
    <source>
        <dbReference type="ARBA" id="ARBA00004651"/>
    </source>
</evidence>
<keyword evidence="5 6" id="KW-0472">Membrane</keyword>
<sequence>MFADPGFRRLFAAAAASRLGTSVGQLALPLAAVTALGAGPAEVGTLATASTLAFLLIGLPAGAWVDRVRRRPVMVTADLARAVLLGSVPLAWWAGALTLTQLYAVALLCGAATVFFDVADQSYLPHLVGPGRLTAANTALVSMDAANQLAGRSVGGLMVELLSAPVAIAVDALSFLWSALCLRSIRRPEPRSHPAGVGLGRDIAEGVRLVTRHPILRAFTAEGALTNLGIQIVQTMLPVLFVREPGLSPLWLGAFLGVGGAGSLLGSAAARRLGRRLGEGRLILLTSVGIVPFLPLVPMLDGGAGLWAAGAAWTVLTVKVGVSNVIKVSYRQRATPDRLLGRVGATMRFLLTGALAIGAGVSGLVGELAGVRTALWAGVGVLAVSCLPIVCSPLRALRDLPAGEEPARPHDAG</sequence>
<dbReference type="Pfam" id="PF07690">
    <property type="entry name" value="MFS_1"/>
    <property type="match status" value="1"/>
</dbReference>
<dbReference type="PANTHER" id="PTHR23513:SF6">
    <property type="entry name" value="MAJOR FACILITATOR SUPERFAMILY ASSOCIATED DOMAIN-CONTAINING PROTEIN"/>
    <property type="match status" value="1"/>
</dbReference>
<feature type="transmembrane region" description="Helical" evidence="6">
    <location>
        <begin position="306"/>
        <end position="326"/>
    </location>
</feature>
<organism evidence="7 8">
    <name type="scientific">Streptosporangium pseudovulgare</name>
    <dbReference type="NCBI Taxonomy" id="35765"/>
    <lineage>
        <taxon>Bacteria</taxon>
        <taxon>Bacillati</taxon>
        <taxon>Actinomycetota</taxon>
        <taxon>Actinomycetes</taxon>
        <taxon>Streptosporangiales</taxon>
        <taxon>Streptosporangiaceae</taxon>
        <taxon>Streptosporangium</taxon>
    </lineage>
</organism>
<feature type="transmembrane region" description="Helical" evidence="6">
    <location>
        <begin position="218"/>
        <end position="237"/>
    </location>
</feature>
<reference evidence="8" key="1">
    <citation type="journal article" date="2019" name="Int. J. Syst. Evol. Microbiol.">
        <title>The Global Catalogue of Microorganisms (GCM) 10K type strain sequencing project: providing services to taxonomists for standard genome sequencing and annotation.</title>
        <authorList>
            <consortium name="The Broad Institute Genomics Platform"/>
            <consortium name="The Broad Institute Genome Sequencing Center for Infectious Disease"/>
            <person name="Wu L."/>
            <person name="Ma J."/>
        </authorList>
    </citation>
    <scope>NUCLEOTIDE SEQUENCE [LARGE SCALE GENOMIC DNA]</scope>
    <source>
        <strain evidence="8">JCM 3115</strain>
    </source>
</reference>
<keyword evidence="3 6" id="KW-0812">Transmembrane</keyword>
<evidence type="ECO:0000256" key="5">
    <source>
        <dbReference type="ARBA" id="ARBA00023136"/>
    </source>
</evidence>
<evidence type="ECO:0000313" key="7">
    <source>
        <dbReference type="EMBL" id="GGQ19028.1"/>
    </source>
</evidence>
<dbReference type="PANTHER" id="PTHR23513">
    <property type="entry name" value="INTEGRAL MEMBRANE EFFLUX PROTEIN-RELATED"/>
    <property type="match status" value="1"/>
</dbReference>
<keyword evidence="8" id="KW-1185">Reference proteome</keyword>
<evidence type="ECO:0000256" key="4">
    <source>
        <dbReference type="ARBA" id="ARBA00022989"/>
    </source>
</evidence>
<accession>A0ABQ2RAA2</accession>
<dbReference type="Proteomes" id="UP000611554">
    <property type="component" value="Unassembled WGS sequence"/>
</dbReference>
<name>A0ABQ2RAA2_9ACTN</name>
<feature type="transmembrane region" description="Helical" evidence="6">
    <location>
        <begin position="249"/>
        <end position="270"/>
    </location>
</feature>
<dbReference type="Gene3D" id="1.20.1250.20">
    <property type="entry name" value="MFS general substrate transporter like domains"/>
    <property type="match status" value="1"/>
</dbReference>
<feature type="transmembrane region" description="Helical" evidence="6">
    <location>
        <begin position="347"/>
        <end position="365"/>
    </location>
</feature>